<dbReference type="EMBL" id="LGRX02033850">
    <property type="protein sequence ID" value="KAK3239667.1"/>
    <property type="molecule type" value="Genomic_DNA"/>
</dbReference>
<protein>
    <submittedName>
        <fullName evidence="1">Uncharacterized protein</fullName>
    </submittedName>
</protein>
<dbReference type="AlphaFoldDB" id="A0AAE0BQ45"/>
<comment type="caution">
    <text evidence="1">The sequence shown here is derived from an EMBL/GenBank/DDBJ whole genome shotgun (WGS) entry which is preliminary data.</text>
</comment>
<organism evidence="1 2">
    <name type="scientific">Cymbomonas tetramitiformis</name>
    <dbReference type="NCBI Taxonomy" id="36881"/>
    <lineage>
        <taxon>Eukaryota</taxon>
        <taxon>Viridiplantae</taxon>
        <taxon>Chlorophyta</taxon>
        <taxon>Pyramimonadophyceae</taxon>
        <taxon>Pyramimonadales</taxon>
        <taxon>Pyramimonadaceae</taxon>
        <taxon>Cymbomonas</taxon>
    </lineage>
</organism>
<name>A0AAE0BQ45_9CHLO</name>
<accession>A0AAE0BQ45</accession>
<reference evidence="1 2" key="1">
    <citation type="journal article" date="2015" name="Genome Biol. Evol.">
        <title>Comparative Genomics of a Bacterivorous Green Alga Reveals Evolutionary Causalities and Consequences of Phago-Mixotrophic Mode of Nutrition.</title>
        <authorList>
            <person name="Burns J.A."/>
            <person name="Paasch A."/>
            <person name="Narechania A."/>
            <person name="Kim E."/>
        </authorList>
    </citation>
    <scope>NUCLEOTIDE SEQUENCE [LARGE SCALE GENOMIC DNA]</scope>
    <source>
        <strain evidence="1 2">PLY_AMNH</strain>
    </source>
</reference>
<gene>
    <name evidence="1" type="ORF">CYMTET_50413</name>
</gene>
<evidence type="ECO:0000313" key="1">
    <source>
        <dbReference type="EMBL" id="KAK3239667.1"/>
    </source>
</evidence>
<evidence type="ECO:0000313" key="2">
    <source>
        <dbReference type="Proteomes" id="UP001190700"/>
    </source>
</evidence>
<sequence>MKCSLPKIMFLFIRLAQPDQKFYLSLNGYSALTPRSRMAKGVAKSVLGFVGLGSVEGLMSWGVAATAAYCLWIWPEQQKQKSIEELQAIKNKEFYDGRGK</sequence>
<keyword evidence="2" id="KW-1185">Reference proteome</keyword>
<dbReference type="Proteomes" id="UP001190700">
    <property type="component" value="Unassembled WGS sequence"/>
</dbReference>
<proteinExistence type="predicted"/>